<dbReference type="KEGG" id="cmav:ABHF33_03910"/>
<gene>
    <name evidence="2" type="ORF">ABHF33_03910</name>
</gene>
<evidence type="ECO:0000256" key="1">
    <source>
        <dbReference type="SAM" id="Phobius"/>
    </source>
</evidence>
<dbReference type="EMBL" id="CP157355">
    <property type="protein sequence ID" value="XBM01440.1"/>
    <property type="molecule type" value="Genomic_DNA"/>
</dbReference>
<keyword evidence="1" id="KW-0472">Membrane</keyword>
<proteinExistence type="predicted"/>
<sequence>MNTVRILGWCVVLFAGLVPFNWLRLLIIGELPQGTSISMLFISMLVAWTIAGGIGYLLVLNARKAALKPAAEGRFFCTACGHQGDSHTHTSGSIGVEIVLWICFLIPGLIYSIWRLSSRHDACTFCGSKSLIPANSPKAVAQKRQMGL</sequence>
<keyword evidence="1" id="KW-1133">Transmembrane helix</keyword>
<protein>
    <recommendedName>
        <fullName evidence="3">Zinc ribbon domain-containing protein</fullName>
    </recommendedName>
</protein>
<reference evidence="2" key="1">
    <citation type="submission" date="2024-05" db="EMBL/GenBank/DDBJ databases">
        <authorList>
            <person name="Yang L."/>
            <person name="Pan L."/>
        </authorList>
    </citation>
    <scope>NUCLEOTIDE SEQUENCE</scope>
    <source>
        <strain evidence="2">FCG-7</strain>
    </source>
</reference>
<feature type="transmembrane region" description="Helical" evidence="1">
    <location>
        <begin position="39"/>
        <end position="59"/>
    </location>
</feature>
<feature type="transmembrane region" description="Helical" evidence="1">
    <location>
        <begin position="6"/>
        <end position="27"/>
    </location>
</feature>
<evidence type="ECO:0000313" key="2">
    <source>
        <dbReference type="EMBL" id="XBM01440.1"/>
    </source>
</evidence>
<keyword evidence="1" id="KW-0812">Transmembrane</keyword>
<dbReference type="AlphaFoldDB" id="A0AAU7FCW6"/>
<feature type="transmembrane region" description="Helical" evidence="1">
    <location>
        <begin position="94"/>
        <end position="114"/>
    </location>
</feature>
<evidence type="ECO:0008006" key="3">
    <source>
        <dbReference type="Google" id="ProtNLM"/>
    </source>
</evidence>
<accession>A0AAU7FCW6</accession>
<name>A0AAU7FCW6_9NEIS</name>
<organism evidence="2">
    <name type="scientific">Chitinibacter mangrovi</name>
    <dbReference type="NCBI Taxonomy" id="3153927"/>
    <lineage>
        <taxon>Bacteria</taxon>
        <taxon>Pseudomonadati</taxon>
        <taxon>Pseudomonadota</taxon>
        <taxon>Betaproteobacteria</taxon>
        <taxon>Neisseriales</taxon>
        <taxon>Chitinibacteraceae</taxon>
        <taxon>Chitinibacter</taxon>
    </lineage>
</organism>
<dbReference type="RefSeq" id="WP_348945737.1">
    <property type="nucleotide sequence ID" value="NZ_CP157355.1"/>
</dbReference>